<dbReference type="InterPro" id="IPR006580">
    <property type="entry name" value="Znf_TTF"/>
</dbReference>
<dbReference type="SMART" id="SM00597">
    <property type="entry name" value="ZnF_TTF"/>
    <property type="match status" value="1"/>
</dbReference>
<evidence type="ECO:0000313" key="3">
    <source>
        <dbReference type="Proteomes" id="UP001408789"/>
    </source>
</evidence>
<evidence type="ECO:0000259" key="1">
    <source>
        <dbReference type="SMART" id="SM00597"/>
    </source>
</evidence>
<gene>
    <name evidence="2" type="ORF">SSX86_030051</name>
</gene>
<dbReference type="EMBL" id="JBCNJP010000027">
    <property type="protein sequence ID" value="KAK9053417.1"/>
    <property type="molecule type" value="Genomic_DNA"/>
</dbReference>
<sequence length="868" mass="100962">MSNRIRKYDSGYTKKLKKQKAEALEKSQKGSMLKFVTTLKDNESVMVDECVNVDGLNSDVKIDSDEHLDESVDVDELHGDKHIDSDEHVDELDCDKHVDVDELDCDKNVDELDCDINVDVDELDSDKHENVDEPLDIRDPSQWNNISCKLRDYLVEKGPLKIVDFKFPKDEGSRSFSSSLYMQKMKNGEKYERKWLVYSIDLDRVFCFCCKLFDVNSCKSKLAKEGSNDWRNIAIKLKNHESSNEHRINLSRWIELETRLGKNKTIDEQTQDRINQEKEYWKNVLTRIIAVVKALGKSNLAFRGKKEKLNQENNGNFLTMIEMLGEFDPVMQEHIRKVNNNEIQNHYLGHNMQNELIDLLANEIKNRIVRKVKESKYFSIILDCTPDTSHKEQMSIILRCVDTSSTPIEVKEYFLEFLEVDDTTGKGLFDSIIKEINRMGLDINNVRGQGYDNGSNMKGKHQGVQKRLLDVNPRAFYTPCGCHSLNLVLCDMASSCSKASDFFGVIQRTCTIFSSTKRWKILKDHITKFTLKPLSQTRWESRLESVKAIRYQAPEIRDALLALRDDCDDHKIKSEAKCLALYEFENFEFLVGMIIWYDVLFAINDVSKNLQAKDMCIDDAIVQLNDLMCYFQEYRNNGFEKAIVEAEILAIKLNVEPVFRERRIIRRNKRFDENVDNECVKTPIELFKTDYFLYIVDHAISSLKSRFDQFKEYESIFGFLFSVKKLKALSDDILKQHCLNLENSLKHDASFDIDGQDLFQELLFLRHIIRIERDTLINIINFIKKFNSFPNAYIAYRVILTIPVTVASAERSFSKLKLLKNYLRSTMSQERLNGLALLSIEKDLLKEIDLESVIKEFASKKARKINLI</sequence>
<comment type="caution">
    <text evidence="2">The sequence shown here is derived from an EMBL/GenBank/DDBJ whole genome shotgun (WGS) entry which is preliminary data.</text>
</comment>
<accession>A0AAP0CG13</accession>
<feature type="domain" description="TTF-type" evidence="1">
    <location>
        <begin position="180"/>
        <end position="265"/>
    </location>
</feature>
<dbReference type="GO" id="GO:0046983">
    <property type="term" value="F:protein dimerization activity"/>
    <property type="evidence" value="ECO:0007669"/>
    <property type="project" value="InterPro"/>
</dbReference>
<dbReference type="PANTHER" id="PTHR45749:SF32">
    <property type="entry name" value="ZINC FINGER MYM-TYPE PROTEIN 1-LIKE"/>
    <property type="match status" value="1"/>
</dbReference>
<keyword evidence="3" id="KW-1185">Reference proteome</keyword>
<protein>
    <recommendedName>
        <fullName evidence="1">TTF-type domain-containing protein</fullName>
    </recommendedName>
</protein>
<dbReference type="Pfam" id="PF14291">
    <property type="entry name" value="DUF4371"/>
    <property type="match status" value="1"/>
</dbReference>
<organism evidence="2 3">
    <name type="scientific">Deinandra increscens subsp. villosa</name>
    <dbReference type="NCBI Taxonomy" id="3103831"/>
    <lineage>
        <taxon>Eukaryota</taxon>
        <taxon>Viridiplantae</taxon>
        <taxon>Streptophyta</taxon>
        <taxon>Embryophyta</taxon>
        <taxon>Tracheophyta</taxon>
        <taxon>Spermatophyta</taxon>
        <taxon>Magnoliopsida</taxon>
        <taxon>eudicotyledons</taxon>
        <taxon>Gunneridae</taxon>
        <taxon>Pentapetalae</taxon>
        <taxon>asterids</taxon>
        <taxon>campanulids</taxon>
        <taxon>Asterales</taxon>
        <taxon>Asteraceae</taxon>
        <taxon>Asteroideae</taxon>
        <taxon>Heliantheae alliance</taxon>
        <taxon>Madieae</taxon>
        <taxon>Madiinae</taxon>
        <taxon>Deinandra</taxon>
    </lineage>
</organism>
<dbReference type="Pfam" id="PF05699">
    <property type="entry name" value="Dimer_Tnp_hAT"/>
    <property type="match status" value="1"/>
</dbReference>
<dbReference type="PANTHER" id="PTHR45749">
    <property type="match status" value="1"/>
</dbReference>
<reference evidence="2 3" key="1">
    <citation type="submission" date="2024-04" db="EMBL/GenBank/DDBJ databases">
        <title>The reference genome of an endangered Asteraceae, Deinandra increscens subsp. villosa, native to the Central Coast of California.</title>
        <authorList>
            <person name="Guilliams M."/>
            <person name="Hasenstab-Lehman K."/>
            <person name="Meyer R."/>
            <person name="Mcevoy S."/>
        </authorList>
    </citation>
    <scope>NUCLEOTIDE SEQUENCE [LARGE SCALE GENOMIC DNA]</scope>
    <source>
        <tissue evidence="2">Leaf</tissue>
    </source>
</reference>
<evidence type="ECO:0000313" key="2">
    <source>
        <dbReference type="EMBL" id="KAK9053417.1"/>
    </source>
</evidence>
<dbReference type="AlphaFoldDB" id="A0AAP0CG13"/>
<dbReference type="InterPro" id="IPR008906">
    <property type="entry name" value="HATC_C_dom"/>
</dbReference>
<dbReference type="Proteomes" id="UP001408789">
    <property type="component" value="Unassembled WGS sequence"/>
</dbReference>
<dbReference type="InterPro" id="IPR025398">
    <property type="entry name" value="DUF4371"/>
</dbReference>
<dbReference type="SUPFAM" id="SSF53098">
    <property type="entry name" value="Ribonuclease H-like"/>
    <property type="match status" value="1"/>
</dbReference>
<dbReference type="InterPro" id="IPR012337">
    <property type="entry name" value="RNaseH-like_sf"/>
</dbReference>
<proteinExistence type="predicted"/>
<name>A0AAP0CG13_9ASTR</name>